<organism evidence="4 5">
    <name type="scientific">Elsinoe australis</name>
    <dbReference type="NCBI Taxonomy" id="40998"/>
    <lineage>
        <taxon>Eukaryota</taxon>
        <taxon>Fungi</taxon>
        <taxon>Dikarya</taxon>
        <taxon>Ascomycota</taxon>
        <taxon>Pezizomycotina</taxon>
        <taxon>Dothideomycetes</taxon>
        <taxon>Dothideomycetidae</taxon>
        <taxon>Myriangiales</taxon>
        <taxon>Elsinoaceae</taxon>
        <taxon>Elsinoe</taxon>
    </lineage>
</organism>
<dbReference type="PANTHER" id="PTHR46825:SF9">
    <property type="entry name" value="BETA-LACTAMASE-RELATED DOMAIN-CONTAINING PROTEIN"/>
    <property type="match status" value="1"/>
</dbReference>
<evidence type="ECO:0000259" key="3">
    <source>
        <dbReference type="Pfam" id="PF00144"/>
    </source>
</evidence>
<dbReference type="Gene3D" id="3.40.710.10">
    <property type="entry name" value="DD-peptidase/beta-lactamase superfamily"/>
    <property type="match status" value="1"/>
</dbReference>
<dbReference type="InterPro" id="IPR050491">
    <property type="entry name" value="AmpC-like"/>
</dbReference>
<evidence type="ECO:0000313" key="4">
    <source>
        <dbReference type="EMBL" id="PSK54301.1"/>
    </source>
</evidence>
<feature type="domain" description="Beta-lactamase-related" evidence="3">
    <location>
        <begin position="57"/>
        <end position="398"/>
    </location>
</feature>
<dbReference type="Proteomes" id="UP000243723">
    <property type="component" value="Unassembled WGS sequence"/>
</dbReference>
<reference evidence="4 5" key="1">
    <citation type="submission" date="2017-05" db="EMBL/GenBank/DDBJ databases">
        <title>Draft genome sequence of Elsinoe australis.</title>
        <authorList>
            <person name="Cheng Q."/>
        </authorList>
    </citation>
    <scope>NUCLEOTIDE SEQUENCE [LARGE SCALE GENOMIC DNA]</scope>
    <source>
        <strain evidence="4 5">NL1</strain>
    </source>
</reference>
<dbReference type="OrthoDB" id="552049at2759"/>
<evidence type="ECO:0000256" key="1">
    <source>
        <dbReference type="ARBA" id="ARBA00038215"/>
    </source>
</evidence>
<keyword evidence="5" id="KW-1185">Reference proteome</keyword>
<dbReference type="AlphaFoldDB" id="A0A2P8A1G2"/>
<feature type="signal peptide" evidence="2">
    <location>
        <begin position="1"/>
        <end position="18"/>
    </location>
</feature>
<dbReference type="Pfam" id="PF00144">
    <property type="entry name" value="Beta-lactamase"/>
    <property type="match status" value="1"/>
</dbReference>
<sequence>MIYLLLALLSLLTASNQGCLPQTFGYDDQTGCLAQQIPLTDDSDYDKYEPFTSEFNTYVEDIIDQWNTPGLAISVVHGQDTFAKGYGYADVESKEPVTPFTLFQGASTTKSFTASLAALLVQDNGTFKDIKWDSKLHEIQPDDFSLADSYRYESSEITFLDALSHRTGLPRHDFAWVNTNLTIKQQTQVLKHVPLSASFRTKWQYCNLMFTAVANAIETLTGKPAAQIYKSWLWDPLGMKQTYASVEDAETCKQSNHACIHASQYSFTNKSAGYVKIPLKQNPEINGAGGVISNVHDYAKWVRALMTMTGPVEKAGHEALRQPLSFVSAYDDFPYDGTTTYGMGMFSATYRGKRVYYHNGAIGGFWSRFTFFPDLNWGFTVMQNAPNFSVDIVAWRLMMDFLNVPKEDRVDINKLYWDGLEKNMRDTKAKPKELYPSVPSPPILPSLAPNEYTGTYSHPGYGNITLVLGYPEGAHLKQTQWLEPPTTVVMYLKTHLLGVYEVFHHVSGDHWLVEEQWADTYNGDVPISFTRARTQIGPDGKVASIHIIIEPDVEGDKGWAKFVKIA</sequence>
<feature type="chain" id="PRO_5015105763" description="Beta-lactamase-related domain-containing protein" evidence="2">
    <location>
        <begin position="19"/>
        <end position="566"/>
    </location>
</feature>
<dbReference type="InterPro" id="IPR012338">
    <property type="entry name" value="Beta-lactam/transpept-like"/>
</dbReference>
<evidence type="ECO:0000256" key="2">
    <source>
        <dbReference type="SAM" id="SignalP"/>
    </source>
</evidence>
<comment type="similarity">
    <text evidence="1">Belongs to the peptidase S12 family.</text>
</comment>
<gene>
    <name evidence="4" type="ORF">B9Z65_3420</name>
</gene>
<dbReference type="InterPro" id="IPR001466">
    <property type="entry name" value="Beta-lactam-related"/>
</dbReference>
<dbReference type="PANTHER" id="PTHR46825">
    <property type="entry name" value="D-ALANYL-D-ALANINE-CARBOXYPEPTIDASE/ENDOPEPTIDASE AMPH"/>
    <property type="match status" value="1"/>
</dbReference>
<evidence type="ECO:0000313" key="5">
    <source>
        <dbReference type="Proteomes" id="UP000243723"/>
    </source>
</evidence>
<accession>A0A2P8A1G2</accession>
<protein>
    <recommendedName>
        <fullName evidence="3">Beta-lactamase-related domain-containing protein</fullName>
    </recommendedName>
</protein>
<dbReference type="STRING" id="40998.A0A2P8A1G2"/>
<dbReference type="SUPFAM" id="SSF56601">
    <property type="entry name" value="beta-lactamase/transpeptidase-like"/>
    <property type="match status" value="1"/>
</dbReference>
<keyword evidence="2" id="KW-0732">Signal</keyword>
<dbReference type="EMBL" id="NHZQ01000083">
    <property type="protein sequence ID" value="PSK54301.1"/>
    <property type="molecule type" value="Genomic_DNA"/>
</dbReference>
<name>A0A2P8A1G2_9PEZI</name>
<proteinExistence type="inferred from homology"/>
<comment type="caution">
    <text evidence="4">The sequence shown here is derived from an EMBL/GenBank/DDBJ whole genome shotgun (WGS) entry which is preliminary data.</text>
</comment>